<dbReference type="EC" id="3.5.4.26" evidence="12"/>
<keyword evidence="8 12" id="KW-0862">Zinc</keyword>
<comment type="catalytic activity">
    <reaction evidence="12">
        <text>2,5-diamino-6-hydroxy-4-(5-phosphoribosylamino)-pyrimidine + H2O + H(+) = 5-amino-6-(5-phospho-D-ribosylamino)uracil + NH4(+)</text>
        <dbReference type="Rhea" id="RHEA:21868"/>
        <dbReference type="ChEBI" id="CHEBI:15377"/>
        <dbReference type="ChEBI" id="CHEBI:15378"/>
        <dbReference type="ChEBI" id="CHEBI:28938"/>
        <dbReference type="ChEBI" id="CHEBI:58453"/>
        <dbReference type="ChEBI" id="CHEBI:58614"/>
        <dbReference type="EC" id="3.5.4.26"/>
    </reaction>
</comment>
<keyword evidence="6 12" id="KW-0686">Riboflavin biosynthesis</keyword>
<proteinExistence type="inferred from homology"/>
<organism evidence="17 18">
    <name type="scientific">Elizabethkingia argenteiflava</name>
    <dbReference type="NCBI Taxonomy" id="2681556"/>
    <lineage>
        <taxon>Bacteria</taxon>
        <taxon>Pseudomonadati</taxon>
        <taxon>Bacteroidota</taxon>
        <taxon>Flavobacteriia</taxon>
        <taxon>Flavobacteriales</taxon>
        <taxon>Weeksellaceae</taxon>
        <taxon>Elizabethkingia</taxon>
    </lineage>
</organism>
<dbReference type="Pfam" id="PF00383">
    <property type="entry name" value="dCMP_cyt_deam_1"/>
    <property type="match status" value="1"/>
</dbReference>
<evidence type="ECO:0000259" key="16">
    <source>
        <dbReference type="PROSITE" id="PS51747"/>
    </source>
</evidence>
<comment type="similarity">
    <text evidence="4 12">In the N-terminal section; belongs to the cytidine and deoxycytidylate deaminase family.</text>
</comment>
<feature type="binding site" evidence="15">
    <location>
        <position position="44"/>
    </location>
    <ligand>
        <name>Zn(2+)</name>
        <dbReference type="ChEBI" id="CHEBI:29105"/>
        <note>catalytic</note>
    </ligand>
</feature>
<evidence type="ECO:0000313" key="18">
    <source>
        <dbReference type="Proteomes" id="UP000553459"/>
    </source>
</evidence>
<evidence type="ECO:0000256" key="4">
    <source>
        <dbReference type="ARBA" id="ARBA00005259"/>
    </source>
</evidence>
<dbReference type="SUPFAM" id="SSF53597">
    <property type="entry name" value="Dihydrofolate reductase-like"/>
    <property type="match status" value="1"/>
</dbReference>
<dbReference type="EMBL" id="JAAABJ010000102">
    <property type="protein sequence ID" value="NAW49947.1"/>
    <property type="molecule type" value="Genomic_DNA"/>
</dbReference>
<dbReference type="AlphaFoldDB" id="A0A845PTZ1"/>
<dbReference type="GO" id="GO:0008270">
    <property type="term" value="F:zinc ion binding"/>
    <property type="evidence" value="ECO:0007669"/>
    <property type="project" value="InterPro"/>
</dbReference>
<evidence type="ECO:0000256" key="1">
    <source>
        <dbReference type="ARBA" id="ARBA00002151"/>
    </source>
</evidence>
<name>A0A845PTZ1_9FLAO</name>
<dbReference type="PIRSF" id="PIRSF006769">
    <property type="entry name" value="RibD"/>
    <property type="match status" value="1"/>
</dbReference>
<evidence type="ECO:0000313" key="17">
    <source>
        <dbReference type="EMBL" id="NAW49947.1"/>
    </source>
</evidence>
<dbReference type="Proteomes" id="UP000553459">
    <property type="component" value="Unassembled WGS sequence"/>
</dbReference>
<evidence type="ECO:0000256" key="8">
    <source>
        <dbReference type="ARBA" id="ARBA00022833"/>
    </source>
</evidence>
<accession>A0A845PTZ1</accession>
<dbReference type="NCBIfam" id="TIGR00326">
    <property type="entry name" value="eubact_ribD"/>
    <property type="match status" value="1"/>
</dbReference>
<dbReference type="PANTHER" id="PTHR38011">
    <property type="entry name" value="DIHYDROFOLATE REDUCTASE FAMILY PROTEIN (AFU_ORTHOLOGUE AFUA_8G06820)"/>
    <property type="match status" value="1"/>
</dbReference>
<evidence type="ECO:0000256" key="6">
    <source>
        <dbReference type="ARBA" id="ARBA00022619"/>
    </source>
</evidence>
<dbReference type="Pfam" id="PF01872">
    <property type="entry name" value="RibD_C"/>
    <property type="match status" value="1"/>
</dbReference>
<keyword evidence="18" id="KW-1185">Reference proteome</keyword>
<dbReference type="Gene3D" id="3.40.140.10">
    <property type="entry name" value="Cytidine Deaminase, domain 2"/>
    <property type="match status" value="1"/>
</dbReference>
<comment type="similarity">
    <text evidence="5 12">In the C-terminal section; belongs to the HTP reductase family.</text>
</comment>
<feature type="binding site" evidence="14">
    <location>
        <position position="277"/>
    </location>
    <ligand>
        <name>substrate</name>
    </ligand>
</feature>
<dbReference type="UniPathway" id="UPA00275">
    <property type="reaction ID" value="UER00401"/>
</dbReference>
<feature type="active site" description="Proton donor" evidence="13">
    <location>
        <position position="46"/>
    </location>
</feature>
<dbReference type="Gene3D" id="3.40.430.10">
    <property type="entry name" value="Dihydrofolate Reductase, subunit A"/>
    <property type="match status" value="1"/>
</dbReference>
<dbReference type="InterPro" id="IPR016193">
    <property type="entry name" value="Cytidine_deaminase-like"/>
</dbReference>
<feature type="binding site" evidence="14">
    <location>
        <position position="195"/>
    </location>
    <ligand>
        <name>NADP(+)</name>
        <dbReference type="ChEBI" id="CHEBI:58349"/>
    </ligand>
</feature>
<keyword evidence="11" id="KW-0511">Multifunctional enzyme</keyword>
<gene>
    <name evidence="17" type="primary">ribD</name>
    <name evidence="17" type="ORF">GNY06_00565</name>
</gene>
<evidence type="ECO:0000256" key="10">
    <source>
        <dbReference type="ARBA" id="ARBA00023002"/>
    </source>
</evidence>
<keyword evidence="12 17" id="KW-0378">Hydrolase</keyword>
<keyword evidence="10 12" id="KW-0560">Oxidoreductase</keyword>
<dbReference type="PROSITE" id="PS51747">
    <property type="entry name" value="CYT_DCMP_DEAMINASES_2"/>
    <property type="match status" value="1"/>
</dbReference>
<dbReference type="InterPro" id="IPR050765">
    <property type="entry name" value="Riboflavin_Biosynth_HTPR"/>
</dbReference>
<dbReference type="CDD" id="cd01284">
    <property type="entry name" value="Riboflavin_deaminase-reductase"/>
    <property type="match status" value="1"/>
</dbReference>
<comment type="caution">
    <text evidence="17">The sequence shown here is derived from an EMBL/GenBank/DDBJ whole genome shotgun (WGS) entry which is preliminary data.</text>
</comment>
<protein>
    <recommendedName>
        <fullName evidence="12">Riboflavin biosynthesis protein RibD</fullName>
    </recommendedName>
    <domain>
        <recommendedName>
            <fullName evidence="12">Diaminohydroxyphosphoribosylaminopyrimidine deaminase</fullName>
            <shortName evidence="12">DRAP deaminase</shortName>
            <ecNumber evidence="12">3.5.4.26</ecNumber>
        </recommendedName>
        <alternativeName>
            <fullName evidence="12">Riboflavin-specific deaminase</fullName>
        </alternativeName>
    </domain>
    <domain>
        <recommendedName>
            <fullName evidence="12">5-amino-6-(5-phosphoribosylamino)uracil reductase</fullName>
            <ecNumber evidence="12">1.1.1.193</ecNumber>
        </recommendedName>
        <alternativeName>
            <fullName evidence="12">HTP reductase</fullName>
        </alternativeName>
    </domain>
</protein>
<feature type="binding site" evidence="14">
    <location>
        <position position="199"/>
    </location>
    <ligand>
        <name>NADP(+)</name>
        <dbReference type="ChEBI" id="CHEBI:58349"/>
    </ligand>
</feature>
<reference evidence="17 18" key="1">
    <citation type="submission" date="2019-11" db="EMBL/GenBank/DDBJ databases">
        <title>Characterization of Elizabethkingia argenteiflava sp. nov., isolated from inner surface of Soybean Pods.</title>
        <authorList>
            <person name="Mo S."/>
        </authorList>
    </citation>
    <scope>NUCLEOTIDE SEQUENCE [LARGE SCALE GENOMIC DNA]</scope>
    <source>
        <strain evidence="17 18">YB22</strain>
    </source>
</reference>
<dbReference type="EC" id="1.1.1.193" evidence="12"/>
<comment type="function">
    <text evidence="1 12">Converts 2,5-diamino-6-(ribosylamino)-4(3h)-pyrimidinone 5'-phosphate into 5-amino-6-(ribosylamino)-2,4(1h,3h)-pyrimidinedione 5'-phosphate.</text>
</comment>
<evidence type="ECO:0000256" key="3">
    <source>
        <dbReference type="ARBA" id="ARBA00004910"/>
    </source>
</evidence>
<evidence type="ECO:0000256" key="11">
    <source>
        <dbReference type="ARBA" id="ARBA00023268"/>
    </source>
</evidence>
<sequence length="335" mass="38144">MQRAIQLACKSLGNTYPNPLVGSVIVSQGRIIGEGWHHKAGEPHAEINAMNSVQDKEKLTTSTLYVTLEPCAHYGKTPPCAEKIIEWGIPKVVIGSMDPHEKVNGKGKALLEKAGVEVITGVLHQQCEDLNKRFFTFHRKQRPYIILKWAQSADGFMDKDLRPYKISNNLSLQKSHQLRADEHAILVGTQTVLNDNPDLTVREVKGNNPIRIILDRKLCIPSNYKVLNKEATTLIINEKEQKSEANLHWISLGFDQNLLTPLLDILYRKQIQSVIVEGGAYTLHQFIKQQLWDEAWVFTAENLHLNHGTKSPRLTHREFSIEQLRDNQLKIYKNI</sequence>
<evidence type="ECO:0000256" key="14">
    <source>
        <dbReference type="PIRSR" id="PIRSR006769-2"/>
    </source>
</evidence>
<feature type="binding site" evidence="15">
    <location>
        <position position="71"/>
    </location>
    <ligand>
        <name>Zn(2+)</name>
        <dbReference type="ChEBI" id="CHEBI:29105"/>
        <note>catalytic</note>
    </ligand>
</feature>
<evidence type="ECO:0000256" key="13">
    <source>
        <dbReference type="PIRSR" id="PIRSR006769-1"/>
    </source>
</evidence>
<dbReference type="InterPro" id="IPR016192">
    <property type="entry name" value="APOBEC/CMP_deaminase_Zn-bd"/>
</dbReference>
<comment type="pathway">
    <text evidence="3 12">Cofactor biosynthesis; riboflavin biosynthesis; 5-amino-6-(D-ribitylamino)uracil from GTP: step 3/4.</text>
</comment>
<feature type="binding site" evidence="14">
    <location>
        <position position="179"/>
    </location>
    <ligand>
        <name>substrate</name>
    </ligand>
</feature>
<feature type="binding site" evidence="14">
    <location>
        <position position="191"/>
    </location>
    <ligand>
        <name>NADP(+)</name>
        <dbReference type="ChEBI" id="CHEBI:58349"/>
    </ligand>
</feature>
<dbReference type="PROSITE" id="PS00903">
    <property type="entry name" value="CYT_DCMP_DEAMINASES_1"/>
    <property type="match status" value="1"/>
</dbReference>
<comment type="cofactor">
    <cofactor evidence="12 15">
        <name>Zn(2+)</name>
        <dbReference type="ChEBI" id="CHEBI:29105"/>
    </cofactor>
    <text evidence="12 15">Binds 1 zinc ion.</text>
</comment>
<keyword evidence="7 12" id="KW-0479">Metal-binding</keyword>
<dbReference type="InterPro" id="IPR004794">
    <property type="entry name" value="Eubact_RibD"/>
</dbReference>
<dbReference type="PANTHER" id="PTHR38011:SF7">
    <property type="entry name" value="2,5-DIAMINO-6-RIBOSYLAMINO-4(3H)-PYRIMIDINONE 5'-PHOSPHATE REDUCTASE"/>
    <property type="match status" value="1"/>
</dbReference>
<evidence type="ECO:0000256" key="7">
    <source>
        <dbReference type="ARBA" id="ARBA00022723"/>
    </source>
</evidence>
<comment type="catalytic activity">
    <reaction evidence="12">
        <text>5-amino-6-(5-phospho-D-ribitylamino)uracil + NADP(+) = 5-amino-6-(5-phospho-D-ribosylamino)uracil + NADPH + H(+)</text>
        <dbReference type="Rhea" id="RHEA:17845"/>
        <dbReference type="ChEBI" id="CHEBI:15378"/>
        <dbReference type="ChEBI" id="CHEBI:57783"/>
        <dbReference type="ChEBI" id="CHEBI:58349"/>
        <dbReference type="ChEBI" id="CHEBI:58421"/>
        <dbReference type="ChEBI" id="CHEBI:58453"/>
        <dbReference type="EC" id="1.1.1.193"/>
    </reaction>
</comment>
<dbReference type="GO" id="GO:0009231">
    <property type="term" value="P:riboflavin biosynthetic process"/>
    <property type="evidence" value="ECO:0007669"/>
    <property type="project" value="UniProtKB-UniPathway"/>
</dbReference>
<dbReference type="GO" id="GO:0008703">
    <property type="term" value="F:5-amino-6-(5-phosphoribosylamino)uracil reductase activity"/>
    <property type="evidence" value="ECO:0007669"/>
    <property type="project" value="UniProtKB-EC"/>
</dbReference>
<keyword evidence="9 12" id="KW-0521">NADP</keyword>
<comment type="pathway">
    <text evidence="2 12">Cofactor biosynthesis; riboflavin biosynthesis; 5-amino-6-(D-ribitylamino)uracil from GTP: step 2/4.</text>
</comment>
<evidence type="ECO:0000256" key="2">
    <source>
        <dbReference type="ARBA" id="ARBA00004882"/>
    </source>
</evidence>
<dbReference type="InterPro" id="IPR024072">
    <property type="entry name" value="DHFR-like_dom_sf"/>
</dbReference>
<evidence type="ECO:0000256" key="12">
    <source>
        <dbReference type="PIRNR" id="PIRNR006769"/>
    </source>
</evidence>
<evidence type="ECO:0000256" key="5">
    <source>
        <dbReference type="ARBA" id="ARBA00007417"/>
    </source>
</evidence>
<feature type="domain" description="CMP/dCMP-type deaminase" evidence="16">
    <location>
        <begin position="1"/>
        <end position="117"/>
    </location>
</feature>
<dbReference type="SUPFAM" id="SSF53927">
    <property type="entry name" value="Cytidine deaminase-like"/>
    <property type="match status" value="1"/>
</dbReference>
<dbReference type="InterPro" id="IPR002734">
    <property type="entry name" value="RibDG_C"/>
</dbReference>
<evidence type="ECO:0000256" key="9">
    <source>
        <dbReference type="ARBA" id="ARBA00022857"/>
    </source>
</evidence>
<feature type="binding site" evidence="14">
    <location>
        <position position="202"/>
    </location>
    <ligand>
        <name>substrate</name>
    </ligand>
</feature>
<evidence type="ECO:0000256" key="15">
    <source>
        <dbReference type="PIRSR" id="PIRSR006769-3"/>
    </source>
</evidence>
<dbReference type="GO" id="GO:0008835">
    <property type="term" value="F:diaminohydroxyphosphoribosylaminopyrimidine deaminase activity"/>
    <property type="evidence" value="ECO:0007669"/>
    <property type="project" value="UniProtKB-EC"/>
</dbReference>
<dbReference type="InterPro" id="IPR002125">
    <property type="entry name" value="CMP_dCMP_dom"/>
</dbReference>
<feature type="binding site" evidence="15">
    <location>
        <position position="80"/>
    </location>
    <ligand>
        <name>Zn(2+)</name>
        <dbReference type="ChEBI" id="CHEBI:29105"/>
        <note>catalytic</note>
    </ligand>
</feature>
<feature type="binding site" evidence="14">
    <location>
        <position position="150"/>
    </location>
    <ligand>
        <name>NADP(+)</name>
        <dbReference type="ChEBI" id="CHEBI:58349"/>
    </ligand>
</feature>